<feature type="domain" description="Glutamine amidotransferase" evidence="10">
    <location>
        <begin position="59"/>
        <end position="238"/>
    </location>
</feature>
<dbReference type="eggNOG" id="COG0504">
    <property type="taxonomic scope" value="Bacteria"/>
</dbReference>
<dbReference type="HOGENOM" id="CLU_081279_0_0_6"/>
<gene>
    <name evidence="11" type="ordered locus">Dda3937_01579</name>
</gene>
<dbReference type="GO" id="GO:0019856">
    <property type="term" value="P:pyrimidine nucleobase biosynthetic process"/>
    <property type="evidence" value="ECO:0007669"/>
    <property type="project" value="TreeGrafter"/>
</dbReference>
<evidence type="ECO:0000313" key="12">
    <source>
        <dbReference type="Proteomes" id="UP000006859"/>
    </source>
</evidence>
<comment type="pathway">
    <text evidence="1">Pyrimidine metabolism; CTP biosynthesis via de novo pathway; CTP from UDP: step 2/2.</text>
</comment>
<dbReference type="InterPro" id="IPR004468">
    <property type="entry name" value="CTP_synthase"/>
</dbReference>
<dbReference type="GO" id="GO:0003883">
    <property type="term" value="F:CTP synthase activity"/>
    <property type="evidence" value="ECO:0007669"/>
    <property type="project" value="UniProtKB-EC"/>
</dbReference>
<protein>
    <recommendedName>
        <fullName evidence="3">CTP synthase (glutamine hydrolyzing)</fullName>
        <ecNumber evidence="3">6.3.4.2</ecNumber>
    </recommendedName>
</protein>
<dbReference type="UniPathway" id="UPA00159">
    <property type="reaction ID" value="UER00277"/>
</dbReference>
<dbReference type="GO" id="GO:0005524">
    <property type="term" value="F:ATP binding"/>
    <property type="evidence" value="ECO:0007669"/>
    <property type="project" value="UniProtKB-KW"/>
</dbReference>
<keyword evidence="6" id="KW-0067">ATP-binding</keyword>
<evidence type="ECO:0000256" key="1">
    <source>
        <dbReference type="ARBA" id="ARBA00005171"/>
    </source>
</evidence>
<comment type="catalytic activity">
    <reaction evidence="9">
        <text>UTP + L-glutamine + ATP + H2O = CTP + L-glutamate + ADP + phosphate + 2 H(+)</text>
        <dbReference type="Rhea" id="RHEA:26426"/>
        <dbReference type="ChEBI" id="CHEBI:15377"/>
        <dbReference type="ChEBI" id="CHEBI:15378"/>
        <dbReference type="ChEBI" id="CHEBI:29985"/>
        <dbReference type="ChEBI" id="CHEBI:30616"/>
        <dbReference type="ChEBI" id="CHEBI:37563"/>
        <dbReference type="ChEBI" id="CHEBI:43474"/>
        <dbReference type="ChEBI" id="CHEBI:46398"/>
        <dbReference type="ChEBI" id="CHEBI:58359"/>
        <dbReference type="ChEBI" id="CHEBI:456216"/>
        <dbReference type="EC" id="6.3.4.2"/>
    </reaction>
</comment>
<dbReference type="SUPFAM" id="SSF52317">
    <property type="entry name" value="Class I glutamine amidotransferase-like"/>
    <property type="match status" value="1"/>
</dbReference>
<evidence type="ECO:0000256" key="7">
    <source>
        <dbReference type="ARBA" id="ARBA00022962"/>
    </source>
</evidence>
<dbReference type="GO" id="GO:0042802">
    <property type="term" value="F:identical protein binding"/>
    <property type="evidence" value="ECO:0007669"/>
    <property type="project" value="TreeGrafter"/>
</dbReference>
<evidence type="ECO:0000259" key="10">
    <source>
        <dbReference type="Pfam" id="PF00117"/>
    </source>
</evidence>
<dbReference type="NCBIfam" id="NF004836">
    <property type="entry name" value="PRK06186.1"/>
    <property type="match status" value="1"/>
</dbReference>
<proteinExistence type="inferred from homology"/>
<dbReference type="KEGG" id="ddd:Dda3937_01579"/>
<dbReference type="InterPro" id="IPR029062">
    <property type="entry name" value="Class_I_gatase-like"/>
</dbReference>
<dbReference type="EMBL" id="CP002038">
    <property type="protein sequence ID" value="ADM96471.1"/>
    <property type="molecule type" value="Genomic_DNA"/>
</dbReference>
<organism evidence="11 12">
    <name type="scientific">Dickeya dadantii (strain 3937)</name>
    <name type="common">Erwinia chrysanthemi (strain 3937)</name>
    <dbReference type="NCBI Taxonomy" id="198628"/>
    <lineage>
        <taxon>Bacteria</taxon>
        <taxon>Pseudomonadati</taxon>
        <taxon>Pseudomonadota</taxon>
        <taxon>Gammaproteobacteria</taxon>
        <taxon>Enterobacterales</taxon>
        <taxon>Pectobacteriaceae</taxon>
        <taxon>Dickeya</taxon>
    </lineage>
</organism>
<sequence length="259" mass="28662">MPPLTIKPTTSTLPPICRSLLFYQPENVMKQIVRIALIGDYTPTVTAHQAIPPALDLAARQLDLTTQYQWIDSELLSPASQLDAFDAVWCVPASPYRHDDNILQAIRFARETHIPFLGTCGGCQYALLEYARHVLSWHDANNAEVTQEGRAVISPLQCEMVEKQGDIRLSPDSRIGRAYGRDAIAEGYRCRYGINEAFRDAFTTAGVRVSGVDDNGDIRAVELTDHPFFVGTLFQPERAALKQIAPPLAIALLEAASVR</sequence>
<dbReference type="Proteomes" id="UP000006859">
    <property type="component" value="Chromosome"/>
</dbReference>
<dbReference type="AlphaFoldDB" id="E0SGI5"/>
<dbReference type="PROSITE" id="PS51273">
    <property type="entry name" value="GATASE_TYPE_1"/>
    <property type="match status" value="1"/>
</dbReference>
<keyword evidence="5" id="KW-0547">Nucleotide-binding</keyword>
<dbReference type="Pfam" id="PF00117">
    <property type="entry name" value="GATase"/>
    <property type="match status" value="1"/>
</dbReference>
<keyword evidence="8" id="KW-0665">Pyrimidine biosynthesis</keyword>
<evidence type="ECO:0000256" key="8">
    <source>
        <dbReference type="ARBA" id="ARBA00022975"/>
    </source>
</evidence>
<dbReference type="PANTHER" id="PTHR11550">
    <property type="entry name" value="CTP SYNTHASE"/>
    <property type="match status" value="1"/>
</dbReference>
<comment type="similarity">
    <text evidence="2">Belongs to the CTP synthase family.</text>
</comment>
<evidence type="ECO:0000256" key="5">
    <source>
        <dbReference type="ARBA" id="ARBA00022741"/>
    </source>
</evidence>
<dbReference type="STRING" id="198628.Dda3937_01579"/>
<name>E0SGI5_DICD3</name>
<evidence type="ECO:0000256" key="4">
    <source>
        <dbReference type="ARBA" id="ARBA00022598"/>
    </source>
</evidence>
<evidence type="ECO:0000313" key="11">
    <source>
        <dbReference type="EMBL" id="ADM96471.1"/>
    </source>
</evidence>
<keyword evidence="4 11" id="KW-0436">Ligase</keyword>
<accession>E0SGI5</accession>
<reference evidence="11 12" key="1">
    <citation type="journal article" date="2011" name="J. Bacteriol.">
        <title>Genome sequence of the plant-pathogenic bacterium Dickeya dadantii 3937.</title>
        <authorList>
            <person name="Glasner J.D."/>
            <person name="Yang C.H."/>
            <person name="Reverchon S."/>
            <person name="Hugouvieux-Cotte-Pattat N."/>
            <person name="Condemine G."/>
            <person name="Bohin J.P."/>
            <person name="Van Gijsegem F."/>
            <person name="Yang S."/>
            <person name="Franza T."/>
            <person name="Expert D."/>
            <person name="Plunkett G. III"/>
            <person name="San Francisco M.J."/>
            <person name="Charkowski A.O."/>
            <person name="Py B."/>
            <person name="Bell K."/>
            <person name="Rauscher L."/>
            <person name="Rodriguez-Palenzuela P."/>
            <person name="Toussaint A."/>
            <person name="Holeva M.C."/>
            <person name="He S.Y."/>
            <person name="Douet V."/>
            <person name="Boccara M."/>
            <person name="Blanco C."/>
            <person name="Toth I."/>
            <person name="Anderson B.D."/>
            <person name="Biehl B.S."/>
            <person name="Mau B."/>
            <person name="Flynn S.M."/>
            <person name="Barras F."/>
            <person name="Lindeberg M."/>
            <person name="Birch P.R."/>
            <person name="Tsuyumu S."/>
            <person name="Shi X."/>
            <person name="Hibbing M."/>
            <person name="Yap M.N."/>
            <person name="Carpentier M."/>
            <person name="Dassa E."/>
            <person name="Umehara M."/>
            <person name="Kim J.F."/>
            <person name="Rusch M."/>
            <person name="Soni P."/>
            <person name="Mayhew G.F."/>
            <person name="Fouts D.E."/>
            <person name="Gill S.R."/>
            <person name="Blattner F.R."/>
            <person name="Keen N.T."/>
            <person name="Perna N.T."/>
        </authorList>
    </citation>
    <scope>NUCLEOTIDE SEQUENCE [LARGE SCALE GENOMIC DNA]</scope>
    <source>
        <strain evidence="11 12">3937</strain>
    </source>
</reference>
<dbReference type="PANTHER" id="PTHR11550:SF0">
    <property type="entry name" value="CTP SYNTHASE-RELATED"/>
    <property type="match status" value="1"/>
</dbReference>
<evidence type="ECO:0000256" key="6">
    <source>
        <dbReference type="ARBA" id="ARBA00022840"/>
    </source>
</evidence>
<evidence type="ECO:0000256" key="2">
    <source>
        <dbReference type="ARBA" id="ARBA00007533"/>
    </source>
</evidence>
<keyword evidence="12" id="KW-1185">Reference proteome</keyword>
<dbReference type="InterPro" id="IPR017926">
    <property type="entry name" value="GATASE"/>
</dbReference>
<dbReference type="EC" id="6.3.4.2" evidence="3"/>
<evidence type="ECO:0000256" key="3">
    <source>
        <dbReference type="ARBA" id="ARBA00012291"/>
    </source>
</evidence>
<dbReference type="Gene3D" id="3.40.50.880">
    <property type="match status" value="1"/>
</dbReference>
<keyword evidence="7" id="KW-0315">Glutamine amidotransferase</keyword>
<dbReference type="GO" id="GO:0005829">
    <property type="term" value="C:cytosol"/>
    <property type="evidence" value="ECO:0007669"/>
    <property type="project" value="TreeGrafter"/>
</dbReference>
<dbReference type="GO" id="GO:0044210">
    <property type="term" value="P:'de novo' CTP biosynthetic process"/>
    <property type="evidence" value="ECO:0007669"/>
    <property type="project" value="UniProtKB-UniPathway"/>
</dbReference>
<evidence type="ECO:0000256" key="9">
    <source>
        <dbReference type="ARBA" id="ARBA00047781"/>
    </source>
</evidence>